<keyword evidence="2" id="KW-0732">Signal</keyword>
<dbReference type="Proteomes" id="UP000811255">
    <property type="component" value="Unassembled WGS sequence"/>
</dbReference>
<evidence type="ECO:0000256" key="2">
    <source>
        <dbReference type="SAM" id="SignalP"/>
    </source>
</evidence>
<keyword evidence="4" id="KW-1185">Reference proteome</keyword>
<evidence type="ECO:0008006" key="5">
    <source>
        <dbReference type="Google" id="ProtNLM"/>
    </source>
</evidence>
<sequence>MKNVFTTAIVLAMIAVPATAQEAAQEATADTAKQEKKICRSEKMTGSLTRRTRICLTAAEWRDFNTRNKRGLDDFNRSASGGKMCYPNPMDPHQGCPG</sequence>
<dbReference type="RefSeq" id="WP_214534264.1">
    <property type="nucleotide sequence ID" value="NZ_JAHFVK010000001.1"/>
</dbReference>
<accession>A0ABS5VZP6</accession>
<feature type="region of interest" description="Disordered" evidence="1">
    <location>
        <begin position="68"/>
        <end position="98"/>
    </location>
</feature>
<evidence type="ECO:0000313" key="3">
    <source>
        <dbReference type="EMBL" id="MBT2132998.1"/>
    </source>
</evidence>
<protein>
    <recommendedName>
        <fullName evidence="5">PsiF repeat-containing protein</fullName>
    </recommendedName>
</protein>
<evidence type="ECO:0000313" key="4">
    <source>
        <dbReference type="Proteomes" id="UP000811255"/>
    </source>
</evidence>
<feature type="signal peptide" evidence="2">
    <location>
        <begin position="1"/>
        <end position="20"/>
    </location>
</feature>
<comment type="caution">
    <text evidence="3">The sequence shown here is derived from an EMBL/GenBank/DDBJ whole genome shotgun (WGS) entry which is preliminary data.</text>
</comment>
<feature type="chain" id="PRO_5045920409" description="PsiF repeat-containing protein" evidence="2">
    <location>
        <begin position="21"/>
        <end position="98"/>
    </location>
</feature>
<name>A0ABS5VZP6_9SPHN</name>
<dbReference type="EMBL" id="JAHFVK010000001">
    <property type="protein sequence ID" value="MBT2132998.1"/>
    <property type="molecule type" value="Genomic_DNA"/>
</dbReference>
<gene>
    <name evidence="3" type="ORF">KK137_01520</name>
</gene>
<reference evidence="3 4" key="1">
    <citation type="submission" date="2021-05" db="EMBL/GenBank/DDBJ databases">
        <title>Croceibacterium sp. LX-88 genome sequence.</title>
        <authorList>
            <person name="Luo X."/>
        </authorList>
    </citation>
    <scope>NUCLEOTIDE SEQUENCE [LARGE SCALE GENOMIC DNA]</scope>
    <source>
        <strain evidence="3 4">LX-88</strain>
    </source>
</reference>
<evidence type="ECO:0000256" key="1">
    <source>
        <dbReference type="SAM" id="MobiDB-lite"/>
    </source>
</evidence>
<organism evidence="3 4">
    <name type="scientific">Croceibacterium selenioxidans</name>
    <dbReference type="NCBI Taxonomy" id="2838833"/>
    <lineage>
        <taxon>Bacteria</taxon>
        <taxon>Pseudomonadati</taxon>
        <taxon>Pseudomonadota</taxon>
        <taxon>Alphaproteobacteria</taxon>
        <taxon>Sphingomonadales</taxon>
        <taxon>Erythrobacteraceae</taxon>
        <taxon>Croceibacterium</taxon>
    </lineage>
</organism>
<proteinExistence type="predicted"/>